<protein>
    <recommendedName>
        <fullName evidence="3">FAD-binding PCMH-type domain-containing protein</fullName>
    </recommendedName>
</protein>
<evidence type="ECO:0000259" key="3">
    <source>
        <dbReference type="PROSITE" id="PS51387"/>
    </source>
</evidence>
<evidence type="ECO:0000256" key="2">
    <source>
        <dbReference type="ARBA" id="ARBA00023002"/>
    </source>
</evidence>
<comment type="caution">
    <text evidence="4">The sequence shown here is derived from an EMBL/GenBank/DDBJ whole genome shotgun (WGS) entry which is preliminary data.</text>
</comment>
<dbReference type="PANTHER" id="PTHR13878">
    <property type="entry name" value="GULONOLACTONE OXIDASE"/>
    <property type="match status" value="1"/>
</dbReference>
<dbReference type="InterPro" id="IPR016166">
    <property type="entry name" value="FAD-bd_PCMH"/>
</dbReference>
<dbReference type="AlphaFoldDB" id="A0AAD5X652"/>
<dbReference type="EMBL" id="JADGJD010000348">
    <property type="protein sequence ID" value="KAJ3051882.1"/>
    <property type="molecule type" value="Genomic_DNA"/>
</dbReference>
<dbReference type="InterPro" id="IPR012951">
    <property type="entry name" value="BBE"/>
</dbReference>
<dbReference type="PANTHER" id="PTHR13878:SF91">
    <property type="entry name" value="FAD BINDING DOMAIN PROTEIN (AFU_ORTHOLOGUE AFUA_6G12070)-RELATED"/>
    <property type="match status" value="1"/>
</dbReference>
<dbReference type="InterPro" id="IPR036318">
    <property type="entry name" value="FAD-bd_PCMH-like_sf"/>
</dbReference>
<dbReference type="GO" id="GO:0071949">
    <property type="term" value="F:FAD binding"/>
    <property type="evidence" value="ECO:0007669"/>
    <property type="project" value="InterPro"/>
</dbReference>
<dbReference type="InterPro" id="IPR050432">
    <property type="entry name" value="FAD-linked_Oxidoreductases_BP"/>
</dbReference>
<accession>A0AAD5X652</accession>
<comment type="similarity">
    <text evidence="1">Belongs to the oxygen-dependent FAD-linked oxidoreductase family.</text>
</comment>
<keyword evidence="2" id="KW-0560">Oxidoreductase</keyword>
<dbReference type="PROSITE" id="PS51387">
    <property type="entry name" value="FAD_PCMH"/>
    <property type="match status" value="1"/>
</dbReference>
<evidence type="ECO:0000313" key="5">
    <source>
        <dbReference type="Proteomes" id="UP001212841"/>
    </source>
</evidence>
<dbReference type="SUPFAM" id="SSF56176">
    <property type="entry name" value="FAD-binding/transporter-associated domain-like"/>
    <property type="match status" value="1"/>
</dbReference>
<feature type="domain" description="FAD-binding PCMH-type" evidence="3">
    <location>
        <begin position="26"/>
        <end position="209"/>
    </location>
</feature>
<keyword evidence="5" id="KW-1185">Reference proteome</keyword>
<name>A0AAD5X652_9FUNG</name>
<dbReference type="Pfam" id="PF01565">
    <property type="entry name" value="FAD_binding_4"/>
    <property type="match status" value="1"/>
</dbReference>
<evidence type="ECO:0000256" key="1">
    <source>
        <dbReference type="ARBA" id="ARBA00005466"/>
    </source>
</evidence>
<reference evidence="4" key="1">
    <citation type="submission" date="2020-05" db="EMBL/GenBank/DDBJ databases">
        <title>Phylogenomic resolution of chytrid fungi.</title>
        <authorList>
            <person name="Stajich J.E."/>
            <person name="Amses K."/>
            <person name="Simmons R."/>
            <person name="Seto K."/>
            <person name="Myers J."/>
            <person name="Bonds A."/>
            <person name="Quandt C.A."/>
            <person name="Barry K."/>
            <person name="Liu P."/>
            <person name="Grigoriev I."/>
            <person name="Longcore J.E."/>
            <person name="James T.Y."/>
        </authorList>
    </citation>
    <scope>NUCLEOTIDE SEQUENCE</scope>
    <source>
        <strain evidence="4">JEL0318</strain>
    </source>
</reference>
<organism evidence="4 5">
    <name type="scientific">Rhizophlyctis rosea</name>
    <dbReference type="NCBI Taxonomy" id="64517"/>
    <lineage>
        <taxon>Eukaryota</taxon>
        <taxon>Fungi</taxon>
        <taxon>Fungi incertae sedis</taxon>
        <taxon>Chytridiomycota</taxon>
        <taxon>Chytridiomycota incertae sedis</taxon>
        <taxon>Chytridiomycetes</taxon>
        <taxon>Rhizophlyctidales</taxon>
        <taxon>Rhizophlyctidaceae</taxon>
        <taxon>Rhizophlyctis</taxon>
    </lineage>
</organism>
<dbReference type="InterPro" id="IPR016169">
    <property type="entry name" value="FAD-bd_PCMH_sub2"/>
</dbReference>
<proteinExistence type="inferred from homology"/>
<dbReference type="GO" id="GO:0016491">
    <property type="term" value="F:oxidoreductase activity"/>
    <property type="evidence" value="ECO:0007669"/>
    <property type="project" value="UniProtKB-KW"/>
</dbReference>
<dbReference type="InterPro" id="IPR006094">
    <property type="entry name" value="Oxid_FAD_bind_N"/>
</dbReference>
<evidence type="ECO:0000313" key="4">
    <source>
        <dbReference type="EMBL" id="KAJ3051882.1"/>
    </source>
</evidence>
<dbReference type="Gene3D" id="3.30.465.10">
    <property type="match status" value="2"/>
</dbReference>
<sequence length="480" mass="51914">MDPSFEGYVNGTLCSPYTNRTDACPFGNVPNYVVNATTSETISKAVKFASKHNLRLVVKNTGHEFRGKSTARGALSVWVHHMKNIKLDDGFKVEGCKNLRGVTAVTAEAGVQWNELYKAVNTKGWAVVGGQDATVGAVGGYLQGGGHSALGPFKGLASDHVLEINVVTANGKHLTTNECQNSDLFWALRGGGGGTFGIVTSATLATFPSPPQVVGFFNISATNNADFKRFIHGLIAEFPKLDNAGWAGYLYYTGNNNLFALLNLANGTMETAIPSLSFFTTYNHTNANTTVKIEPGIFPVPTFYDYFNITFPDTAHFKNAAGVTGPDNEPAPTEPTEDLKSYSRLIPRKLFETDPARIADAFIKMKTPATTIIMHLVAGKGSAKFDPDRTAAHPAWRKTLLHVVVAAGKDGVPLFDLVKDDPAAYLNEADPGEDIWKQLFWGTHYGRLTKIKKKYDPEGLFVCKGCVGSDEWSADGNCKA</sequence>
<dbReference type="Pfam" id="PF08031">
    <property type="entry name" value="BBE"/>
    <property type="match status" value="1"/>
</dbReference>
<dbReference type="Proteomes" id="UP001212841">
    <property type="component" value="Unassembled WGS sequence"/>
</dbReference>
<gene>
    <name evidence="4" type="ORF">HK097_007096</name>
</gene>